<comment type="caution">
    <text evidence="1">The sequence shown here is derived from an EMBL/GenBank/DDBJ whole genome shotgun (WGS) entry which is preliminary data.</text>
</comment>
<organism evidence="1 2">
    <name type="scientific">Elysia crispata</name>
    <name type="common">lettuce slug</name>
    <dbReference type="NCBI Taxonomy" id="231223"/>
    <lineage>
        <taxon>Eukaryota</taxon>
        <taxon>Metazoa</taxon>
        <taxon>Spiralia</taxon>
        <taxon>Lophotrochozoa</taxon>
        <taxon>Mollusca</taxon>
        <taxon>Gastropoda</taxon>
        <taxon>Heterobranchia</taxon>
        <taxon>Euthyneura</taxon>
        <taxon>Panpulmonata</taxon>
        <taxon>Sacoglossa</taxon>
        <taxon>Placobranchoidea</taxon>
        <taxon>Plakobranchidae</taxon>
        <taxon>Elysia</taxon>
    </lineage>
</organism>
<dbReference type="Proteomes" id="UP001283361">
    <property type="component" value="Unassembled WGS sequence"/>
</dbReference>
<protein>
    <recommendedName>
        <fullName evidence="3">Reverse transcriptase/retrotransposon-derived protein RNase H-like domain-containing protein</fullName>
    </recommendedName>
</protein>
<dbReference type="InterPro" id="IPR043502">
    <property type="entry name" value="DNA/RNA_pol_sf"/>
</dbReference>
<proteinExistence type="predicted"/>
<dbReference type="SUPFAM" id="SSF56672">
    <property type="entry name" value="DNA/RNA polymerases"/>
    <property type="match status" value="1"/>
</dbReference>
<accession>A0AAE1B3C2</accession>
<dbReference type="EMBL" id="JAWDGP010000682">
    <property type="protein sequence ID" value="KAK3798400.1"/>
    <property type="molecule type" value="Genomic_DNA"/>
</dbReference>
<keyword evidence="2" id="KW-1185">Reference proteome</keyword>
<dbReference type="Gene3D" id="3.30.70.270">
    <property type="match status" value="2"/>
</dbReference>
<sequence length="252" mass="28924">MREKIENELGRLESNDIIKKVEHSDWATPIVPVLKKDGSSRNFLSCNDTEHLQTLQRVLKVIGDKGRKVNKDKCQFMLEEINFLGYKLNKQGIRPQDTKKKTIKDAPSPENPQQLKAFLGMINYYSKFMGNLSSILSPLYTLLQKDVPWQWDRDQESAFSGAKRALSSDTLLVHFDPAIPEHCSPRVQRWAITLAAYDYELKHKAGVENSADGLSRLPLHTEISSYILEDIEMIFNVMENSFVNVNDVKREI</sequence>
<evidence type="ECO:0000313" key="1">
    <source>
        <dbReference type="EMBL" id="KAK3798400.1"/>
    </source>
</evidence>
<dbReference type="InterPro" id="IPR043128">
    <property type="entry name" value="Rev_trsase/Diguanyl_cyclase"/>
</dbReference>
<dbReference type="InterPro" id="IPR050951">
    <property type="entry name" value="Retrovirus_Pol_polyprotein"/>
</dbReference>
<evidence type="ECO:0000313" key="2">
    <source>
        <dbReference type="Proteomes" id="UP001283361"/>
    </source>
</evidence>
<dbReference type="AlphaFoldDB" id="A0AAE1B3C2"/>
<dbReference type="PANTHER" id="PTHR37984">
    <property type="entry name" value="PROTEIN CBG26694"/>
    <property type="match status" value="1"/>
</dbReference>
<reference evidence="1" key="1">
    <citation type="journal article" date="2023" name="G3 (Bethesda)">
        <title>A reference genome for the long-term kleptoplast-retaining sea slug Elysia crispata morphotype clarki.</title>
        <authorList>
            <person name="Eastman K.E."/>
            <person name="Pendleton A.L."/>
            <person name="Shaikh M.A."/>
            <person name="Suttiyut T."/>
            <person name="Ogas R."/>
            <person name="Tomko P."/>
            <person name="Gavelis G."/>
            <person name="Widhalm J.R."/>
            <person name="Wisecaver J.H."/>
        </authorList>
    </citation>
    <scope>NUCLEOTIDE SEQUENCE</scope>
    <source>
        <strain evidence="1">ECLA1</strain>
    </source>
</reference>
<dbReference type="PANTHER" id="PTHR37984:SF13">
    <property type="entry name" value="RIBONUCLEASE H"/>
    <property type="match status" value="1"/>
</dbReference>
<evidence type="ECO:0008006" key="3">
    <source>
        <dbReference type="Google" id="ProtNLM"/>
    </source>
</evidence>
<name>A0AAE1B3C2_9GAST</name>
<dbReference type="FunFam" id="3.30.70.270:FF:000023">
    <property type="entry name" value="Pol"/>
    <property type="match status" value="1"/>
</dbReference>
<gene>
    <name evidence="1" type="ORF">RRG08_041700</name>
</gene>